<dbReference type="AlphaFoldDB" id="A0A926DE07"/>
<proteinExistence type="predicted"/>
<dbReference type="PROSITE" id="PS51677">
    <property type="entry name" value="NODB"/>
    <property type="match status" value="1"/>
</dbReference>
<dbReference type="SUPFAM" id="SSF88713">
    <property type="entry name" value="Glycoside hydrolase/deacetylase"/>
    <property type="match status" value="1"/>
</dbReference>
<dbReference type="GO" id="GO:0046872">
    <property type="term" value="F:metal ion binding"/>
    <property type="evidence" value="ECO:0007669"/>
    <property type="project" value="UniProtKB-KW"/>
</dbReference>
<dbReference type="EMBL" id="JACRSP010000002">
    <property type="protein sequence ID" value="MBC8536111.1"/>
    <property type="molecule type" value="Genomic_DNA"/>
</dbReference>
<dbReference type="GO" id="GO:0016810">
    <property type="term" value="F:hydrolase activity, acting on carbon-nitrogen (but not peptide) bonds"/>
    <property type="evidence" value="ECO:0007669"/>
    <property type="project" value="InterPro"/>
</dbReference>
<dbReference type="PANTHER" id="PTHR10587:SF133">
    <property type="entry name" value="CHITIN DEACETYLASE 1-RELATED"/>
    <property type="match status" value="1"/>
</dbReference>
<dbReference type="CDD" id="cd10954">
    <property type="entry name" value="CE4_CtAXE_like"/>
    <property type="match status" value="1"/>
</dbReference>
<name>A0A926DE07_9FIRM</name>
<sequence>MSLRYISVTKILVVTLLVFALAVGSVVGLRFLHSNALALEPEQPQQDGRMVEQLDGTLYRYIDEQSGYLINLSYPVLGVEEVDSVISRRVFDTINSFVSYAAENPPKGDQTRPVLTLSHSMHEDDYVVYFDFTTQLTRTGSTDIEEGHFTLVFPPSLVHPEPEPEPEPEPQPEKTWPDPSKPMVALTFDDGPNATYTAAILDALKEYGGHATFFVVGTRLGGEKNQAVLRRIVDEGSEIGNHTQSHKNLAKSSVDTIRDQIQYVNDRVTEITGVTPTWLRPPYGAKNSQLSQVAGMPFAMWSIDTLDWKTKDADKTYSTTMNSVKDGSIVLMHDIHKTTIPAAVKLIRDLNAKGYQLVTVSELYEARGIDPVDGKSYFSAYK</sequence>
<dbReference type="InterPro" id="IPR002509">
    <property type="entry name" value="NODB_dom"/>
</dbReference>
<dbReference type="InterPro" id="IPR011330">
    <property type="entry name" value="Glyco_hydro/deAcase_b/a-brl"/>
</dbReference>
<dbReference type="GO" id="GO:0016020">
    <property type="term" value="C:membrane"/>
    <property type="evidence" value="ECO:0007669"/>
    <property type="project" value="TreeGrafter"/>
</dbReference>
<organism evidence="5 6">
    <name type="scientific">Feifania hominis</name>
    <dbReference type="NCBI Taxonomy" id="2763660"/>
    <lineage>
        <taxon>Bacteria</taxon>
        <taxon>Bacillati</taxon>
        <taxon>Bacillota</taxon>
        <taxon>Clostridia</taxon>
        <taxon>Eubacteriales</taxon>
        <taxon>Feifaniaceae</taxon>
        <taxon>Feifania</taxon>
    </lineage>
</organism>
<evidence type="ECO:0000313" key="6">
    <source>
        <dbReference type="Proteomes" id="UP000620366"/>
    </source>
</evidence>
<evidence type="ECO:0000256" key="1">
    <source>
        <dbReference type="ARBA" id="ARBA00022723"/>
    </source>
</evidence>
<dbReference type="PANTHER" id="PTHR10587">
    <property type="entry name" value="GLYCOSYL TRANSFERASE-RELATED"/>
    <property type="match status" value="1"/>
</dbReference>
<evidence type="ECO:0000256" key="3">
    <source>
        <dbReference type="SAM" id="MobiDB-lite"/>
    </source>
</evidence>
<feature type="region of interest" description="Disordered" evidence="3">
    <location>
        <begin position="154"/>
        <end position="179"/>
    </location>
</feature>
<keyword evidence="6" id="KW-1185">Reference proteome</keyword>
<evidence type="ECO:0000313" key="5">
    <source>
        <dbReference type="EMBL" id="MBC8536111.1"/>
    </source>
</evidence>
<dbReference type="InterPro" id="IPR050248">
    <property type="entry name" value="Polysacc_deacetylase_ArnD"/>
</dbReference>
<reference evidence="5" key="1">
    <citation type="submission" date="2020-08" db="EMBL/GenBank/DDBJ databases">
        <title>Genome public.</title>
        <authorList>
            <person name="Liu C."/>
            <person name="Sun Q."/>
        </authorList>
    </citation>
    <scope>NUCLEOTIDE SEQUENCE</scope>
    <source>
        <strain evidence="5">BX7</strain>
    </source>
</reference>
<gene>
    <name evidence="5" type="ORF">H8695_05325</name>
</gene>
<keyword evidence="1" id="KW-0479">Metal-binding</keyword>
<comment type="caution">
    <text evidence="5">The sequence shown here is derived from an EMBL/GenBank/DDBJ whole genome shotgun (WGS) entry which is preliminary data.</text>
</comment>
<evidence type="ECO:0000256" key="2">
    <source>
        <dbReference type="ARBA" id="ARBA00022801"/>
    </source>
</evidence>
<keyword evidence="2" id="KW-0378">Hydrolase</keyword>
<feature type="domain" description="NodB homology" evidence="4">
    <location>
        <begin position="182"/>
        <end position="358"/>
    </location>
</feature>
<dbReference type="Gene3D" id="3.20.20.370">
    <property type="entry name" value="Glycoside hydrolase/deacetylase"/>
    <property type="match status" value="1"/>
</dbReference>
<accession>A0A926DE07</accession>
<dbReference type="Proteomes" id="UP000620366">
    <property type="component" value="Unassembled WGS sequence"/>
</dbReference>
<protein>
    <submittedName>
        <fullName evidence="5">Polysaccharide deacetylase family protein</fullName>
    </submittedName>
</protein>
<dbReference type="Pfam" id="PF01522">
    <property type="entry name" value="Polysacc_deac_1"/>
    <property type="match status" value="1"/>
</dbReference>
<evidence type="ECO:0000259" key="4">
    <source>
        <dbReference type="PROSITE" id="PS51677"/>
    </source>
</evidence>
<dbReference type="GO" id="GO:0005975">
    <property type="term" value="P:carbohydrate metabolic process"/>
    <property type="evidence" value="ECO:0007669"/>
    <property type="project" value="InterPro"/>
</dbReference>